<protein>
    <submittedName>
        <fullName evidence="1">Uncharacterized protein</fullName>
    </submittedName>
</protein>
<dbReference type="RefSeq" id="WP_184927399.1">
    <property type="nucleotide sequence ID" value="NZ_JACHMO010000001.1"/>
</dbReference>
<proteinExistence type="predicted"/>
<dbReference type="AlphaFoldDB" id="A0A7W9HSP5"/>
<dbReference type="Proteomes" id="UP000552097">
    <property type="component" value="Unassembled WGS sequence"/>
</dbReference>
<organism evidence="1 2">
    <name type="scientific">Saccharothrix ecbatanensis</name>
    <dbReference type="NCBI Taxonomy" id="1105145"/>
    <lineage>
        <taxon>Bacteria</taxon>
        <taxon>Bacillati</taxon>
        <taxon>Actinomycetota</taxon>
        <taxon>Actinomycetes</taxon>
        <taxon>Pseudonocardiales</taxon>
        <taxon>Pseudonocardiaceae</taxon>
        <taxon>Saccharothrix</taxon>
    </lineage>
</organism>
<comment type="caution">
    <text evidence="1">The sequence shown here is derived from an EMBL/GenBank/DDBJ whole genome shotgun (WGS) entry which is preliminary data.</text>
</comment>
<keyword evidence="2" id="KW-1185">Reference proteome</keyword>
<accession>A0A7W9HSP5</accession>
<evidence type="ECO:0000313" key="1">
    <source>
        <dbReference type="EMBL" id="MBB5807323.1"/>
    </source>
</evidence>
<name>A0A7W9HSP5_9PSEU</name>
<dbReference type="EMBL" id="JACHMO010000001">
    <property type="protein sequence ID" value="MBB5807323.1"/>
    <property type="molecule type" value="Genomic_DNA"/>
</dbReference>
<evidence type="ECO:0000313" key="2">
    <source>
        <dbReference type="Proteomes" id="UP000552097"/>
    </source>
</evidence>
<sequence length="157" mass="16456">MRKIGWGVAAVGVLVAGAFAFTLLDGGPRSPEPGVCGHIERVNDADGAKYRAIDCAAESANVRVAKVVDDASQCPTGGSPYTIFTRSATLCLIPNFVEGACYEGDKTAGMRKVDCTKAEAVRVMSAAKGPTECANGHKVTYPEPAVTFCLVRVAEMR</sequence>
<gene>
    <name evidence="1" type="ORF">F4560_007091</name>
</gene>
<reference evidence="1 2" key="1">
    <citation type="submission" date="2020-08" db="EMBL/GenBank/DDBJ databases">
        <title>Sequencing the genomes of 1000 actinobacteria strains.</title>
        <authorList>
            <person name="Klenk H.-P."/>
        </authorList>
    </citation>
    <scope>NUCLEOTIDE SEQUENCE [LARGE SCALE GENOMIC DNA]</scope>
    <source>
        <strain evidence="1 2">DSM 45486</strain>
    </source>
</reference>